<sequence>MVGYRQQIRAEFTRMYPDLQISEQRIADEYRVLLRNNLISETRLNNIKQEEEREISPANSETVLEGNNQIDGTSQPGPSTEAQIKDIQNEQNQGRQFRTKIQYKKRIEKSIVRVRRHSLTLQTPASKNELL</sequence>
<comment type="caution">
    <text evidence="2">The sequence shown here is derived from an EMBL/GenBank/DDBJ whole genome shotgun (WGS) entry which is preliminary data.</text>
</comment>
<evidence type="ECO:0000313" key="3">
    <source>
        <dbReference type="Proteomes" id="UP001516400"/>
    </source>
</evidence>
<name>A0ABD2P6S8_9CUCU</name>
<evidence type="ECO:0000256" key="1">
    <source>
        <dbReference type="SAM" id="MobiDB-lite"/>
    </source>
</evidence>
<gene>
    <name evidence="2" type="ORF">HHI36_000930</name>
</gene>
<accession>A0ABD2P6S8</accession>
<dbReference type="AlphaFoldDB" id="A0ABD2P6S8"/>
<dbReference type="EMBL" id="JABFTP020000185">
    <property type="protein sequence ID" value="KAL3286422.1"/>
    <property type="molecule type" value="Genomic_DNA"/>
</dbReference>
<proteinExistence type="predicted"/>
<dbReference type="Proteomes" id="UP001516400">
    <property type="component" value="Unassembled WGS sequence"/>
</dbReference>
<feature type="region of interest" description="Disordered" evidence="1">
    <location>
        <begin position="49"/>
        <end position="82"/>
    </location>
</feature>
<keyword evidence="3" id="KW-1185">Reference proteome</keyword>
<evidence type="ECO:0000313" key="2">
    <source>
        <dbReference type="EMBL" id="KAL3286422.1"/>
    </source>
</evidence>
<feature type="compositionally biased region" description="Polar residues" evidence="1">
    <location>
        <begin position="57"/>
        <end position="82"/>
    </location>
</feature>
<protein>
    <submittedName>
        <fullName evidence="2">Uncharacterized protein</fullName>
    </submittedName>
</protein>
<organism evidence="2 3">
    <name type="scientific">Cryptolaemus montrouzieri</name>
    <dbReference type="NCBI Taxonomy" id="559131"/>
    <lineage>
        <taxon>Eukaryota</taxon>
        <taxon>Metazoa</taxon>
        <taxon>Ecdysozoa</taxon>
        <taxon>Arthropoda</taxon>
        <taxon>Hexapoda</taxon>
        <taxon>Insecta</taxon>
        <taxon>Pterygota</taxon>
        <taxon>Neoptera</taxon>
        <taxon>Endopterygota</taxon>
        <taxon>Coleoptera</taxon>
        <taxon>Polyphaga</taxon>
        <taxon>Cucujiformia</taxon>
        <taxon>Coccinelloidea</taxon>
        <taxon>Coccinellidae</taxon>
        <taxon>Scymninae</taxon>
        <taxon>Scymnini</taxon>
        <taxon>Cryptolaemus</taxon>
    </lineage>
</organism>
<reference evidence="2 3" key="1">
    <citation type="journal article" date="2021" name="BMC Biol.">
        <title>Horizontally acquired antibacterial genes associated with adaptive radiation of ladybird beetles.</title>
        <authorList>
            <person name="Li H.S."/>
            <person name="Tang X.F."/>
            <person name="Huang Y.H."/>
            <person name="Xu Z.Y."/>
            <person name="Chen M.L."/>
            <person name="Du X.Y."/>
            <person name="Qiu B.Y."/>
            <person name="Chen P.T."/>
            <person name="Zhang W."/>
            <person name="Slipinski A."/>
            <person name="Escalona H.E."/>
            <person name="Waterhouse R.M."/>
            <person name="Zwick A."/>
            <person name="Pang H."/>
        </authorList>
    </citation>
    <scope>NUCLEOTIDE SEQUENCE [LARGE SCALE GENOMIC DNA]</scope>
    <source>
        <strain evidence="2">SYSU2018</strain>
    </source>
</reference>